<accession>A0A7W5DJY3</accession>
<dbReference type="Pfam" id="PF05239">
    <property type="entry name" value="PRC"/>
    <property type="match status" value="1"/>
</dbReference>
<dbReference type="AlphaFoldDB" id="A0A7W5DJY3"/>
<dbReference type="RefSeq" id="WP_183314164.1">
    <property type="nucleotide sequence ID" value="NZ_JACHXQ010000005.1"/>
</dbReference>
<dbReference type="Proteomes" id="UP000563050">
    <property type="component" value="Unassembled WGS sequence"/>
</dbReference>
<dbReference type="Gene3D" id="2.30.30.240">
    <property type="entry name" value="PRC-barrel domain"/>
    <property type="match status" value="1"/>
</dbReference>
<dbReference type="Gene3D" id="1.10.287.700">
    <property type="entry name" value="Helix hairpin bin"/>
    <property type="match status" value="1"/>
</dbReference>
<dbReference type="InterPro" id="IPR011033">
    <property type="entry name" value="PRC_barrel-like_sf"/>
</dbReference>
<evidence type="ECO:0000256" key="1">
    <source>
        <dbReference type="SAM" id="SignalP"/>
    </source>
</evidence>
<proteinExistence type="predicted"/>
<dbReference type="SUPFAM" id="SSF50346">
    <property type="entry name" value="PRC-barrel domain"/>
    <property type="match status" value="1"/>
</dbReference>
<keyword evidence="1" id="KW-0732">Signal</keyword>
<gene>
    <name evidence="3" type="ORF">FHR95_001817</name>
</gene>
<name>A0A7W5DJY3_9GAMM</name>
<comment type="caution">
    <text evidence="3">The sequence shown here is derived from an EMBL/GenBank/DDBJ whole genome shotgun (WGS) entry which is preliminary data.</text>
</comment>
<evidence type="ECO:0000313" key="4">
    <source>
        <dbReference type="Proteomes" id="UP000563050"/>
    </source>
</evidence>
<organism evidence="3 4">
    <name type="scientific">Halomonas fontilapidosi</name>
    <dbReference type="NCBI Taxonomy" id="616675"/>
    <lineage>
        <taxon>Bacteria</taxon>
        <taxon>Pseudomonadati</taxon>
        <taxon>Pseudomonadota</taxon>
        <taxon>Gammaproteobacteria</taxon>
        <taxon>Oceanospirillales</taxon>
        <taxon>Halomonadaceae</taxon>
        <taxon>Halomonas</taxon>
    </lineage>
</organism>
<dbReference type="EMBL" id="JACHXQ010000005">
    <property type="protein sequence ID" value="MBB3184256.1"/>
    <property type="molecule type" value="Genomic_DNA"/>
</dbReference>
<feature type="chain" id="PRO_5030667593" evidence="1">
    <location>
        <begin position="33"/>
        <end position="190"/>
    </location>
</feature>
<protein>
    <submittedName>
        <fullName evidence="3">Sporulation protein YlmC with PRC-barrel domain</fullName>
    </submittedName>
</protein>
<evidence type="ECO:0000313" key="3">
    <source>
        <dbReference type="EMBL" id="MBB3184256.1"/>
    </source>
</evidence>
<keyword evidence="4" id="KW-1185">Reference proteome</keyword>
<reference evidence="3 4" key="1">
    <citation type="submission" date="2020-08" db="EMBL/GenBank/DDBJ databases">
        <title>Genomic Encyclopedia of Type Strains, Phase III (KMG-III): the genomes of soil and plant-associated and newly described type strains.</title>
        <authorList>
            <person name="Whitman W."/>
        </authorList>
    </citation>
    <scope>NUCLEOTIDE SEQUENCE [LARGE SCALE GENOMIC DNA]</scope>
    <source>
        <strain evidence="3 4">CECT 7341</strain>
    </source>
</reference>
<evidence type="ECO:0000259" key="2">
    <source>
        <dbReference type="Pfam" id="PF05239"/>
    </source>
</evidence>
<dbReference type="InterPro" id="IPR027275">
    <property type="entry name" value="PRC-brl_dom"/>
</dbReference>
<feature type="domain" description="PRC-barrel" evidence="2">
    <location>
        <begin position="37"/>
        <end position="95"/>
    </location>
</feature>
<sequence>MTQRKPLHHAIKQASLAALLAGGLTVAGSAVAQPQGLYSANELLDADVYATSSSEQIGDVEDILLDNDMQVRALVIDTGTLLDLKGEQQFVIEAGKFSVETRNGNNLDAVEYRVNVDLSEEQIAEQPQYTNDWWQNARQGAQQAWEDTKEGAASAWETTQEGASRALDRIGQALENVGEQTQEAADRSAE</sequence>
<feature type="signal peptide" evidence="1">
    <location>
        <begin position="1"/>
        <end position="32"/>
    </location>
</feature>